<feature type="transmembrane region" description="Helical" evidence="2">
    <location>
        <begin position="86"/>
        <end position="105"/>
    </location>
</feature>
<gene>
    <name evidence="4" type="ORF">FB555_001596</name>
</gene>
<dbReference type="SMART" id="SM00894">
    <property type="entry name" value="Excalibur"/>
    <property type="match status" value="1"/>
</dbReference>
<reference evidence="4 5" key="1">
    <citation type="submission" date="2020-07" db="EMBL/GenBank/DDBJ databases">
        <title>Sequencing the genomes of 1000 actinobacteria strains.</title>
        <authorList>
            <person name="Klenk H.-P."/>
        </authorList>
    </citation>
    <scope>NUCLEOTIDE SEQUENCE [LARGE SCALE GENOMIC DNA]</scope>
    <source>
        <strain evidence="4 5">DSM 23737</strain>
    </source>
</reference>
<keyword evidence="2" id="KW-0472">Membrane</keyword>
<feature type="domain" description="Excalibur calcium-binding" evidence="3">
    <location>
        <begin position="421"/>
        <end position="458"/>
    </location>
</feature>
<feature type="compositionally biased region" description="Low complexity" evidence="1">
    <location>
        <begin position="166"/>
        <end position="187"/>
    </location>
</feature>
<proteinExistence type="predicted"/>
<accession>A0A7W3PPH0</accession>
<dbReference type="RefSeq" id="WP_182484925.1">
    <property type="nucleotide sequence ID" value="NZ_JACGWU010000005.1"/>
</dbReference>
<keyword evidence="2" id="KW-0812">Transmembrane</keyword>
<evidence type="ECO:0000259" key="3">
    <source>
        <dbReference type="SMART" id="SM00894"/>
    </source>
</evidence>
<feature type="compositionally biased region" description="Pro residues" evidence="1">
    <location>
        <begin position="390"/>
        <end position="413"/>
    </location>
</feature>
<dbReference type="InterPro" id="IPR008523">
    <property type="entry name" value="DUF805"/>
</dbReference>
<evidence type="ECO:0000313" key="4">
    <source>
        <dbReference type="EMBL" id="MBA8829487.1"/>
    </source>
</evidence>
<dbReference type="PANTHER" id="PTHR24094:SF15">
    <property type="entry name" value="AMP-DEPENDENT SYNTHETASE_LIGASE DOMAIN-CONTAINING PROTEIN-RELATED"/>
    <property type="match status" value="1"/>
</dbReference>
<keyword evidence="2" id="KW-1133">Transmembrane helix</keyword>
<dbReference type="Pfam" id="PF07510">
    <property type="entry name" value="GmrSD_C"/>
    <property type="match status" value="1"/>
</dbReference>
<evidence type="ECO:0000256" key="2">
    <source>
        <dbReference type="SAM" id="Phobius"/>
    </source>
</evidence>
<organism evidence="4 5">
    <name type="scientific">Alpinimonas psychrophila</name>
    <dbReference type="NCBI Taxonomy" id="748908"/>
    <lineage>
        <taxon>Bacteria</taxon>
        <taxon>Bacillati</taxon>
        <taxon>Actinomycetota</taxon>
        <taxon>Actinomycetes</taxon>
        <taxon>Micrococcales</taxon>
        <taxon>Microbacteriaceae</taxon>
        <taxon>Alpinimonas</taxon>
    </lineage>
</organism>
<protein>
    <submittedName>
        <fullName evidence="4">Uncharacterized membrane protein YhaH (DUF805 family)</fullName>
    </submittedName>
</protein>
<dbReference type="Pfam" id="PF05656">
    <property type="entry name" value="DUF805"/>
    <property type="match status" value="1"/>
</dbReference>
<evidence type="ECO:0000256" key="1">
    <source>
        <dbReference type="SAM" id="MobiDB-lite"/>
    </source>
</evidence>
<dbReference type="InterPro" id="IPR011089">
    <property type="entry name" value="GmrSD_C"/>
</dbReference>
<feature type="region of interest" description="Disordered" evidence="1">
    <location>
        <begin position="157"/>
        <end position="187"/>
    </location>
</feature>
<name>A0A7W3PPH0_9MICO</name>
<dbReference type="Pfam" id="PF05901">
    <property type="entry name" value="Excalibur"/>
    <property type="match status" value="1"/>
</dbReference>
<sequence>MSMNDANPINVAYSVVSKKLVELYAFNGALSQGAFLKNLYFVLPAAFICLFLGAVPVLQTILILATLASLASSVLRRVTDTGISRWVTLILLIPFVGWVFGAILVALPTNAGAGKTLKDRLPKPLLTVVAAVTIFFALFAPMAAIAVGSSGKQVSTVASPEDTSRSVEPSSSPSATAKKTSSPTPTPTTAAASYASLLTLIPVADEATSGYDRALFVHWIDADKNSCDTREEVLIAESLTKVTVGAGCSISGGSWASAYDSVASTNASSFDIDHFVPLKEAWDSGADKWDAATRQAFANDLGYDGSLIAVSASSNRSKSDRDPSEWLPSEASYKCQYVYTWVQVKIRWSLTMDAKERAAIEKASSGCAESALGSTEQALVAVVQKEPEPVAPAPAVPVPAEPAPAAPAEPAPAAPSGTDPRFGTCKEANANGYGNYRSGVDEEYGWYRDRDKDGVDCEF</sequence>
<dbReference type="GO" id="GO:0016020">
    <property type="term" value="C:membrane"/>
    <property type="evidence" value="ECO:0007669"/>
    <property type="project" value="InterPro"/>
</dbReference>
<comment type="caution">
    <text evidence="4">The sequence shown here is derived from an EMBL/GenBank/DDBJ whole genome shotgun (WGS) entry which is preliminary data.</text>
</comment>
<feature type="region of interest" description="Disordered" evidence="1">
    <location>
        <begin position="390"/>
        <end position="425"/>
    </location>
</feature>
<evidence type="ECO:0000313" key="5">
    <source>
        <dbReference type="Proteomes" id="UP000524237"/>
    </source>
</evidence>
<keyword evidence="5" id="KW-1185">Reference proteome</keyword>
<feature type="transmembrane region" description="Helical" evidence="2">
    <location>
        <begin position="39"/>
        <end position="65"/>
    </location>
</feature>
<dbReference type="EMBL" id="JACGWU010000005">
    <property type="protein sequence ID" value="MBA8829487.1"/>
    <property type="molecule type" value="Genomic_DNA"/>
</dbReference>
<feature type="transmembrane region" description="Helical" evidence="2">
    <location>
        <begin position="125"/>
        <end position="147"/>
    </location>
</feature>
<dbReference type="Proteomes" id="UP000524237">
    <property type="component" value="Unassembled WGS sequence"/>
</dbReference>
<dbReference type="InterPro" id="IPR008613">
    <property type="entry name" value="Excalibur_Ca-bd_domain"/>
</dbReference>
<dbReference type="AlphaFoldDB" id="A0A7W3PPH0"/>
<dbReference type="PANTHER" id="PTHR24094">
    <property type="entry name" value="SECRETED PROTEIN"/>
    <property type="match status" value="1"/>
</dbReference>